<feature type="binding site" evidence="2">
    <location>
        <position position="28"/>
    </location>
    <ligand>
        <name>substrate</name>
    </ligand>
</feature>
<evidence type="ECO:0000256" key="2">
    <source>
        <dbReference type="PIRSR" id="PIRSR017388-2"/>
    </source>
</evidence>
<name>A0A410M9D9_9BACI</name>
<feature type="site" description="Important for substrate specificity" evidence="3">
    <location>
        <position position="141"/>
    </location>
</feature>
<evidence type="ECO:0000256" key="1">
    <source>
        <dbReference type="PIRSR" id="PIRSR017388-1"/>
    </source>
</evidence>
<organism evidence="5 6">
    <name type="scientific">Halobacillus litoralis</name>
    <dbReference type="NCBI Taxonomy" id="45668"/>
    <lineage>
        <taxon>Bacteria</taxon>
        <taxon>Bacillati</taxon>
        <taxon>Bacillota</taxon>
        <taxon>Bacilli</taxon>
        <taxon>Bacillales</taxon>
        <taxon>Bacillaceae</taxon>
        <taxon>Halobacillus</taxon>
    </lineage>
</organism>
<dbReference type="InterPro" id="IPR051044">
    <property type="entry name" value="MAG_DAG_Lipase"/>
</dbReference>
<dbReference type="InterPro" id="IPR012354">
    <property type="entry name" value="Esterase_lipase"/>
</dbReference>
<feature type="active site" description="Charge relay system" evidence="1">
    <location>
        <position position="192"/>
    </location>
</feature>
<sequence length="249" mass="28021">MEQSIVMNGAEDIRFEGNEVGILLCHGFTGTTQSMRPLAEAYAREGYTVHCPRLKGHGTTPEDMESTSYKEWIRSVDEAYQWLTERCSTVFVAGLSMGGALALYIASQYEAVKGVIPINAAIQIPAFESSISSEERFLDAIGSDIKDQGSHELAYDRTPVKSIEELVRLMDQVKERLDAIHCPIMIFVSDEDHVVPPNNSEVVFDSVFSEHKEIIHLENSYHVATLDYDQDLIIERSLEFFQMYTNTKG</sequence>
<dbReference type="InterPro" id="IPR022742">
    <property type="entry name" value="Hydrolase_4"/>
</dbReference>
<protein>
    <submittedName>
        <fullName evidence="5">Lipase</fullName>
    </submittedName>
</protein>
<dbReference type="AlphaFoldDB" id="A0A410M9D9"/>
<feature type="domain" description="Serine aminopeptidase S33" evidence="4">
    <location>
        <begin position="150"/>
        <end position="225"/>
    </location>
</feature>
<dbReference type="GO" id="GO:0052689">
    <property type="term" value="F:carboxylic ester hydrolase activity"/>
    <property type="evidence" value="ECO:0007669"/>
    <property type="project" value="InterPro"/>
</dbReference>
<feature type="active site" description="Charge relay system" evidence="1">
    <location>
        <position position="222"/>
    </location>
</feature>
<evidence type="ECO:0000256" key="3">
    <source>
        <dbReference type="PIRSR" id="PIRSR017388-3"/>
    </source>
</evidence>
<dbReference type="OrthoDB" id="9786110at2"/>
<accession>A0A410M9D9</accession>
<dbReference type="Pfam" id="PF12146">
    <property type="entry name" value="Hydrolase_4"/>
    <property type="match status" value="2"/>
</dbReference>
<feature type="active site" description="Nucleophile" evidence="1">
    <location>
        <position position="96"/>
    </location>
</feature>
<gene>
    <name evidence="5" type="ORF">HLI_03555</name>
</gene>
<dbReference type="PANTHER" id="PTHR11614">
    <property type="entry name" value="PHOSPHOLIPASE-RELATED"/>
    <property type="match status" value="1"/>
</dbReference>
<dbReference type="InterPro" id="IPR029058">
    <property type="entry name" value="AB_hydrolase_fold"/>
</dbReference>
<evidence type="ECO:0000313" key="5">
    <source>
        <dbReference type="EMBL" id="QAS51354.1"/>
    </source>
</evidence>
<dbReference type="EMBL" id="CP026118">
    <property type="protein sequence ID" value="QAS51354.1"/>
    <property type="molecule type" value="Genomic_DNA"/>
</dbReference>
<dbReference type="SUPFAM" id="SSF53474">
    <property type="entry name" value="alpha/beta-Hydrolases"/>
    <property type="match status" value="1"/>
</dbReference>
<reference evidence="5 6" key="1">
    <citation type="submission" date="2018-01" db="EMBL/GenBank/DDBJ databases">
        <title>The whole genome sequencing and assembly of Halobacillus litoralis ERB031 strain.</title>
        <authorList>
            <person name="Lee S.-J."/>
            <person name="Park M.-K."/>
            <person name="Kim J.-Y."/>
            <person name="Lee Y.-J."/>
            <person name="Yi H."/>
            <person name="Bahn Y.-S."/>
            <person name="Kim J.F."/>
            <person name="Lee D.-W."/>
        </authorList>
    </citation>
    <scope>NUCLEOTIDE SEQUENCE [LARGE SCALE GENOMIC DNA]</scope>
    <source>
        <strain evidence="5 6">ERB 031</strain>
    </source>
</reference>
<feature type="domain" description="Serine aminopeptidase S33" evidence="4">
    <location>
        <begin position="22"/>
        <end position="126"/>
    </location>
</feature>
<evidence type="ECO:0000313" key="6">
    <source>
        <dbReference type="Proteomes" id="UP000287756"/>
    </source>
</evidence>
<dbReference type="RefSeq" id="WP_128523101.1">
    <property type="nucleotide sequence ID" value="NZ_CP026118.1"/>
</dbReference>
<dbReference type="Proteomes" id="UP000287756">
    <property type="component" value="Chromosome"/>
</dbReference>
<feature type="binding site" evidence="2">
    <location>
        <position position="97"/>
    </location>
    <ligand>
        <name>substrate</name>
    </ligand>
</feature>
<evidence type="ECO:0000259" key="4">
    <source>
        <dbReference type="Pfam" id="PF12146"/>
    </source>
</evidence>
<dbReference type="Gene3D" id="3.40.50.1820">
    <property type="entry name" value="alpha/beta hydrolase"/>
    <property type="match status" value="1"/>
</dbReference>
<proteinExistence type="predicted"/>
<dbReference type="PIRSF" id="PIRSF017388">
    <property type="entry name" value="Esterase_lipase"/>
    <property type="match status" value="1"/>
</dbReference>
<dbReference type="KEGG" id="hli:HLI_03555"/>